<evidence type="ECO:0000313" key="1">
    <source>
        <dbReference type="EMBL" id="DAD91413.1"/>
    </source>
</evidence>
<accession>A0A8S5N9G3</accession>
<protein>
    <submittedName>
        <fullName evidence="1">Uncharacterized protein</fullName>
    </submittedName>
</protein>
<sequence>MIRVTFNENEDYVRVNGLTQWDYGQELQIVGLAQTKGAEVHFALEGRREAEIQTVRVVNGILYARIPDKLLESGENIKAYVYLATPETGETIRTIAMPVSRRPKPDDYSAPAQRNLLRELMEQIQLKADNIKAEEGFVQLLAGGKEIGDRIRLPTGAGREIEMRNNGAAIQWRYTDSNDWTDLISLDELKGKTPEFEIRDGHLYVIYE</sequence>
<reference evidence="1" key="1">
    <citation type="journal article" date="2021" name="Proc. Natl. Acad. Sci. U.S.A.">
        <title>A Catalog of Tens of Thousands of Viruses from Human Metagenomes Reveals Hidden Associations with Chronic Diseases.</title>
        <authorList>
            <person name="Tisza M.J."/>
            <person name="Buck C.B."/>
        </authorList>
    </citation>
    <scope>NUCLEOTIDE SEQUENCE</scope>
    <source>
        <strain evidence="1">CtS3r5</strain>
    </source>
</reference>
<organism evidence="1">
    <name type="scientific">Siphoviridae sp. ctS3r5</name>
    <dbReference type="NCBI Taxonomy" id="2826341"/>
    <lineage>
        <taxon>Viruses</taxon>
        <taxon>Duplodnaviria</taxon>
        <taxon>Heunggongvirae</taxon>
        <taxon>Uroviricota</taxon>
        <taxon>Caudoviricetes</taxon>
    </lineage>
</organism>
<name>A0A8S5N9G3_9CAUD</name>
<proteinExistence type="predicted"/>
<dbReference type="EMBL" id="BK015112">
    <property type="protein sequence ID" value="DAD91413.1"/>
    <property type="molecule type" value="Genomic_DNA"/>
</dbReference>